<feature type="domain" description="NmrA-like" evidence="4">
    <location>
        <begin position="13"/>
        <end position="244"/>
    </location>
</feature>
<dbReference type="Pfam" id="PF05368">
    <property type="entry name" value="NmrA"/>
    <property type="match status" value="1"/>
</dbReference>
<dbReference type="InterPro" id="IPR036291">
    <property type="entry name" value="NAD(P)-bd_dom_sf"/>
</dbReference>
<dbReference type="Gene3D" id="3.40.50.720">
    <property type="entry name" value="NAD(P)-binding Rossmann-like Domain"/>
    <property type="match status" value="1"/>
</dbReference>
<evidence type="ECO:0000256" key="2">
    <source>
        <dbReference type="ARBA" id="ARBA00022857"/>
    </source>
</evidence>
<dbReference type="GO" id="GO:0016491">
    <property type="term" value="F:oxidoreductase activity"/>
    <property type="evidence" value="ECO:0007669"/>
    <property type="project" value="UniProtKB-KW"/>
</dbReference>
<dbReference type="PANTHER" id="PTHR42748:SF30">
    <property type="entry name" value="NMRA-LIKE DOMAIN-CONTAINING PROTEIN"/>
    <property type="match status" value="1"/>
</dbReference>
<evidence type="ECO:0000256" key="3">
    <source>
        <dbReference type="ARBA" id="ARBA00023002"/>
    </source>
</evidence>
<accession>A0A9P6JKT0</accession>
<dbReference type="OrthoDB" id="419598at2759"/>
<comment type="similarity">
    <text evidence="1">Belongs to the NmrA-type oxidoreductase family.</text>
</comment>
<sequence length="305" mass="33063">MSTGTILIVHPKGTAVTTHLIEKGHRVHALVRDLAEETALEVKSIGATLFEGAVDDADAISRAVAGCTGLYFNLMPTFNDENQVEQAKVILQAAKTAGVKHVIYNSSLAVGKQEERKQWDSKNPASAVLHDKQATEELVRQAGFETWTILRPGYFMTYFLAPLGKYMYPELGSKGELVSSFQPNTVLPVIDPNDIAAFNAAAFSDPKKFGGQEIALAGELISVEGLVQALSKATGKNIKAVYRSADETEAVLKTNLAAAGQLLALDMNKYVDMEEVKKWGIKLGTTAEFLEREQSRVQNTFGSGN</sequence>
<evidence type="ECO:0000313" key="6">
    <source>
        <dbReference type="Proteomes" id="UP000807306"/>
    </source>
</evidence>
<dbReference type="EMBL" id="MU157906">
    <property type="protein sequence ID" value="KAF9524029.1"/>
    <property type="molecule type" value="Genomic_DNA"/>
</dbReference>
<dbReference type="SUPFAM" id="SSF51735">
    <property type="entry name" value="NAD(P)-binding Rossmann-fold domains"/>
    <property type="match status" value="1"/>
</dbReference>
<dbReference type="PANTHER" id="PTHR42748">
    <property type="entry name" value="NITROGEN METABOLITE REPRESSION PROTEIN NMRA FAMILY MEMBER"/>
    <property type="match status" value="1"/>
</dbReference>
<keyword evidence="3" id="KW-0560">Oxidoreductase</keyword>
<keyword evidence="2" id="KW-0521">NADP</keyword>
<reference evidence="5" key="1">
    <citation type="submission" date="2020-11" db="EMBL/GenBank/DDBJ databases">
        <authorList>
            <consortium name="DOE Joint Genome Institute"/>
            <person name="Ahrendt S."/>
            <person name="Riley R."/>
            <person name="Andreopoulos W."/>
            <person name="Labutti K."/>
            <person name="Pangilinan J."/>
            <person name="Ruiz-Duenas F.J."/>
            <person name="Barrasa J.M."/>
            <person name="Sanchez-Garcia M."/>
            <person name="Camarero S."/>
            <person name="Miyauchi S."/>
            <person name="Serrano A."/>
            <person name="Linde D."/>
            <person name="Babiker R."/>
            <person name="Drula E."/>
            <person name="Ayuso-Fernandez I."/>
            <person name="Pacheco R."/>
            <person name="Padilla G."/>
            <person name="Ferreira P."/>
            <person name="Barriuso J."/>
            <person name="Kellner H."/>
            <person name="Castanera R."/>
            <person name="Alfaro M."/>
            <person name="Ramirez L."/>
            <person name="Pisabarro A.G."/>
            <person name="Kuo A."/>
            <person name="Tritt A."/>
            <person name="Lipzen A."/>
            <person name="He G."/>
            <person name="Yan M."/>
            <person name="Ng V."/>
            <person name="Cullen D."/>
            <person name="Martin F."/>
            <person name="Rosso M.-N."/>
            <person name="Henrissat B."/>
            <person name="Hibbett D."/>
            <person name="Martinez A.T."/>
            <person name="Grigoriev I.V."/>
        </authorList>
    </citation>
    <scope>NUCLEOTIDE SEQUENCE</scope>
    <source>
        <strain evidence="5">CBS 506.95</strain>
    </source>
</reference>
<proteinExistence type="inferred from homology"/>
<comment type="caution">
    <text evidence="5">The sequence shown here is derived from an EMBL/GenBank/DDBJ whole genome shotgun (WGS) entry which is preliminary data.</text>
</comment>
<keyword evidence="6" id="KW-1185">Reference proteome</keyword>
<protein>
    <submittedName>
        <fullName evidence="5">NAD dependent epimerase/dehydratase</fullName>
    </submittedName>
</protein>
<gene>
    <name evidence="5" type="ORF">CPB83DRAFT_820770</name>
</gene>
<evidence type="ECO:0000313" key="5">
    <source>
        <dbReference type="EMBL" id="KAF9524029.1"/>
    </source>
</evidence>
<organism evidence="5 6">
    <name type="scientific">Crepidotus variabilis</name>
    <dbReference type="NCBI Taxonomy" id="179855"/>
    <lineage>
        <taxon>Eukaryota</taxon>
        <taxon>Fungi</taxon>
        <taxon>Dikarya</taxon>
        <taxon>Basidiomycota</taxon>
        <taxon>Agaricomycotina</taxon>
        <taxon>Agaricomycetes</taxon>
        <taxon>Agaricomycetidae</taxon>
        <taxon>Agaricales</taxon>
        <taxon>Agaricineae</taxon>
        <taxon>Crepidotaceae</taxon>
        <taxon>Crepidotus</taxon>
    </lineage>
</organism>
<evidence type="ECO:0000256" key="1">
    <source>
        <dbReference type="ARBA" id="ARBA00006328"/>
    </source>
</evidence>
<dbReference type="GO" id="GO:0005634">
    <property type="term" value="C:nucleus"/>
    <property type="evidence" value="ECO:0007669"/>
    <property type="project" value="TreeGrafter"/>
</dbReference>
<dbReference type="InterPro" id="IPR051164">
    <property type="entry name" value="NmrA-like_oxidored"/>
</dbReference>
<evidence type="ECO:0000259" key="4">
    <source>
        <dbReference type="Pfam" id="PF05368"/>
    </source>
</evidence>
<name>A0A9P6JKT0_9AGAR</name>
<dbReference type="InterPro" id="IPR008030">
    <property type="entry name" value="NmrA-like"/>
</dbReference>
<dbReference type="Proteomes" id="UP000807306">
    <property type="component" value="Unassembled WGS sequence"/>
</dbReference>
<dbReference type="AlphaFoldDB" id="A0A9P6JKT0"/>